<sequence length="163" mass="16885">MTASDWWACLDPDAMVRAMPADRYQRELRLFAAGCVRRAWHLLPPGCRAAVDASERFAAGRIGVSELASAVAVAGGEAQEAFPGHSAPDARGYAASAAVDASSVWPRSASNVLAATSCAASAVGCAAGEANAERYDEAFEAARVAELAAQAALLRELVSHPPE</sequence>
<dbReference type="AlphaFoldDB" id="A0A2Z3H1X5"/>
<proteinExistence type="predicted"/>
<dbReference type="OrthoDB" id="291722at2"/>
<dbReference type="KEGG" id="gog:C1280_11720"/>
<dbReference type="KEGG" id="gog:C1280_11465"/>
<evidence type="ECO:0000313" key="1">
    <source>
        <dbReference type="EMBL" id="AWM37566.1"/>
    </source>
</evidence>
<evidence type="ECO:0000313" key="3">
    <source>
        <dbReference type="Proteomes" id="UP000245802"/>
    </source>
</evidence>
<accession>A0A2Z3H1X5</accession>
<dbReference type="Proteomes" id="UP000245802">
    <property type="component" value="Chromosome"/>
</dbReference>
<dbReference type="EMBL" id="CP025958">
    <property type="protein sequence ID" value="AWM37566.1"/>
    <property type="molecule type" value="Genomic_DNA"/>
</dbReference>
<evidence type="ECO:0000313" key="2">
    <source>
        <dbReference type="EMBL" id="AWM37603.1"/>
    </source>
</evidence>
<reference evidence="1 3" key="1">
    <citation type="submission" date="2018-01" db="EMBL/GenBank/DDBJ databases">
        <title>G. obscuriglobus.</title>
        <authorList>
            <person name="Franke J."/>
            <person name="Blomberg W."/>
            <person name="Selmecki A."/>
        </authorList>
    </citation>
    <scope>NUCLEOTIDE SEQUENCE [LARGE SCALE GENOMIC DNA]</scope>
    <source>
        <strain evidence="1 3">DSM 5831</strain>
    </source>
</reference>
<dbReference type="RefSeq" id="WP_109570928.1">
    <property type="nucleotide sequence ID" value="NZ_CP025958.1"/>
</dbReference>
<organism evidence="1 3">
    <name type="scientific">Gemmata obscuriglobus</name>
    <dbReference type="NCBI Taxonomy" id="114"/>
    <lineage>
        <taxon>Bacteria</taxon>
        <taxon>Pseudomonadati</taxon>
        <taxon>Planctomycetota</taxon>
        <taxon>Planctomycetia</taxon>
        <taxon>Gemmatales</taxon>
        <taxon>Gemmataceae</taxon>
        <taxon>Gemmata</taxon>
    </lineage>
</organism>
<gene>
    <name evidence="1" type="ORF">C1280_11465</name>
    <name evidence="2" type="ORF">C1280_11720</name>
</gene>
<keyword evidence="3" id="KW-1185">Reference proteome</keyword>
<protein>
    <submittedName>
        <fullName evidence="1">Uncharacterized protein</fullName>
    </submittedName>
</protein>
<name>A0A2Z3H1X5_9BACT</name>
<dbReference type="EMBL" id="CP025958">
    <property type="protein sequence ID" value="AWM37603.1"/>
    <property type="molecule type" value="Genomic_DNA"/>
</dbReference>